<dbReference type="Proteomes" id="UP000243333">
    <property type="component" value="Unassembled WGS sequence"/>
</dbReference>
<reference evidence="2" key="1">
    <citation type="submission" date="2016-10" db="EMBL/GenBank/DDBJ databases">
        <authorList>
            <person name="Varghese N."/>
            <person name="Submissions S."/>
        </authorList>
    </citation>
    <scope>NUCLEOTIDE SEQUENCE [LARGE SCALE GENOMIC DNA]</scope>
    <source>
        <strain evidence="2">DSM 23256</strain>
    </source>
</reference>
<accession>A0A1G7KXS3</accession>
<evidence type="ECO:0000313" key="2">
    <source>
        <dbReference type="Proteomes" id="UP000243333"/>
    </source>
</evidence>
<dbReference type="STRING" id="1123285.SAMN05660235_01513"/>
<organism evidence="1 2">
    <name type="scientific">Sporolituus thermophilus DSM 23256</name>
    <dbReference type="NCBI Taxonomy" id="1123285"/>
    <lineage>
        <taxon>Bacteria</taxon>
        <taxon>Bacillati</taxon>
        <taxon>Bacillota</taxon>
        <taxon>Negativicutes</taxon>
        <taxon>Selenomonadales</taxon>
        <taxon>Sporomusaceae</taxon>
        <taxon>Sporolituus</taxon>
    </lineage>
</organism>
<protein>
    <submittedName>
        <fullName evidence="1">Uncharacterized protein</fullName>
    </submittedName>
</protein>
<dbReference type="RefSeq" id="WP_093689613.1">
    <property type="nucleotide sequence ID" value="NZ_FNBU01000010.1"/>
</dbReference>
<dbReference type="EMBL" id="FNBU01000010">
    <property type="protein sequence ID" value="SDF42048.1"/>
    <property type="molecule type" value="Genomic_DNA"/>
</dbReference>
<dbReference type="AlphaFoldDB" id="A0A1G7KXS3"/>
<keyword evidence="2" id="KW-1185">Reference proteome</keyword>
<gene>
    <name evidence="1" type="ORF">SAMN05660235_01513</name>
</gene>
<sequence length="61" mass="7459">MIEKEKAVMDWIGKNFYVNYIKIEDYPLFPAGKRIIDKNGDEMIVYYDLMYDRVDWTFPQK</sequence>
<evidence type="ECO:0000313" key="1">
    <source>
        <dbReference type="EMBL" id="SDF42048.1"/>
    </source>
</evidence>
<dbReference type="OrthoDB" id="2898422at2"/>
<name>A0A1G7KXS3_9FIRM</name>
<proteinExistence type="predicted"/>